<comment type="subcellular location">
    <subcellularLocation>
        <location evidence="1">Golgi apparatus membrane</location>
        <topology evidence="1">Peripheral membrane protein</topology>
    </subcellularLocation>
</comment>
<protein>
    <recommendedName>
        <fullName evidence="3">Conserved oligomeric Golgi complex subunit 1</fullName>
    </recommendedName>
</protein>
<name>M3YS72_MUSPF</name>
<dbReference type="InterPro" id="IPR033370">
    <property type="entry name" value="COG1"/>
</dbReference>
<dbReference type="eggNOG" id="KOG2033">
    <property type="taxonomic scope" value="Eukaryota"/>
</dbReference>
<gene>
    <name evidence="9" type="primary">COG1</name>
</gene>
<evidence type="ECO:0000313" key="9">
    <source>
        <dbReference type="Ensembl" id="ENSMPUP00000014182.1"/>
    </source>
</evidence>
<keyword evidence="4" id="KW-0813">Transport</keyword>
<dbReference type="PANTHER" id="PTHR31658:SF0">
    <property type="entry name" value="CONSERVED OLIGOMERIC GOLGI COMPLEX SUBUNIT 1"/>
    <property type="match status" value="1"/>
</dbReference>
<evidence type="ECO:0000256" key="4">
    <source>
        <dbReference type="ARBA" id="ARBA00022448"/>
    </source>
</evidence>
<feature type="compositionally biased region" description="Low complexity" evidence="8">
    <location>
        <begin position="57"/>
        <end position="69"/>
    </location>
</feature>
<evidence type="ECO:0000256" key="1">
    <source>
        <dbReference type="ARBA" id="ARBA00004395"/>
    </source>
</evidence>
<dbReference type="HOGENOM" id="CLU_012605_0_0_1"/>
<feature type="region of interest" description="Disordered" evidence="8">
    <location>
        <begin position="1"/>
        <end position="69"/>
    </location>
</feature>
<evidence type="ECO:0000256" key="6">
    <source>
        <dbReference type="ARBA" id="ARBA00023034"/>
    </source>
</evidence>
<dbReference type="Ensembl" id="ENSMPUT00000014409.1">
    <property type="protein sequence ID" value="ENSMPUP00000014182.1"/>
    <property type="gene ID" value="ENSMPUG00000014290.1"/>
</dbReference>
<evidence type="ECO:0000256" key="8">
    <source>
        <dbReference type="SAM" id="MobiDB-lite"/>
    </source>
</evidence>
<dbReference type="InParanoid" id="M3YS72"/>
<dbReference type="GO" id="GO:0000301">
    <property type="term" value="P:retrograde transport, vesicle recycling within Golgi"/>
    <property type="evidence" value="ECO:0007669"/>
    <property type="project" value="Ensembl"/>
</dbReference>
<dbReference type="GeneTree" id="ENSGT00390000017136"/>
<sequence>MCRGAGAPRGQSRRRSHPCASDRSATRAPAPVRARRLGSASPSGSGRRTGRAGAGSAGRRAPGARQAAARRGARLGWGLSLGAELVDCSGKSKMSQWILCLQDTLREENVGWRVGLPEPAGSRSLLANTDLTSGSEHTCCWLDGSPVLEKCTVWSLREPQQPSQEKFYSMAAQIKLLLEIPEKIWSSMEASQYLHATQLYLLCCHLHNLLQLDSSGSRFSPVLSRFPILIRQVAAASHFRSTILHESKMLLKCQAVSDQAVAEALCSIMLLEESSPRQALTDFLLARKTAIQKLLNQPQHGAGIKAQICSLVELLATTLNQAHALFYTLPEGQLPDPSLPCGLLFSTLETITGQHPPGKGTGALQEMKLCSWFRHLPASVVHFQPALRTLAQPISQEYLKDTLRRWIHMCNEDIKNGITNLLTYVKNVQGLAGVRDAIWKLLTSESTSHSWEVICERLLEKPLLFWEDLMQQLFLDRLQTLTKEGFDSISTSSEELLVSALQELEGNASSSSSNKHIYFEHNMSLFLWSESPQDLPPDAAWVSVAHRGPLASSGLSMKAQAISPCVQNFCSALDSKLKVKLDDLLAYLPSTDTSLTKDISPGPAKGCAFDRYADAGTVRETLQTHSVACIKHITERVQAELQGAEQAMQGQQDVLGGVKLPAVLFMARLCQSLGDLCPHLKQCILGKSGSSEKPARDPRALKKQGKGKTQEIIPVETKWQEVKELLLQQSVMGYRVWSSAVVKVLAHGFTQSLLLDDAGSVLATATSWDELEIQEEAESGSSVTSTIRLPVQPSWYVQSFLFSLCQEINRVGGHALPKVTLQEMLKSCMVQVLAAYEKLAEEKQVKKEGAFPMTQNRALQLLYDLRCLSVVLTARGEEVKTGRNRQDSRLEKVADYLEALIDPFDLDVFTPHLNSNLNRLVQRTSVLFGLVTGTENPFTPRSCTFNSQEPHNILPLASSQIRFGLLPLSMTSARKAKSTSRNIETKAQVVPPALSRAGDPAQPGSLFRQLVSEEEDASTPSLFKLDLEIGLNWTNYGFNTQMRFPHTITSTWI</sequence>
<dbReference type="GO" id="GO:0007030">
    <property type="term" value="P:Golgi organization"/>
    <property type="evidence" value="ECO:0007669"/>
    <property type="project" value="Ensembl"/>
</dbReference>
<accession>M3YS72</accession>
<comment type="similarity">
    <text evidence="2">Belongs to the COG1 family.</text>
</comment>
<feature type="compositionally biased region" description="Low complexity" evidence="8">
    <location>
        <begin position="26"/>
        <end position="46"/>
    </location>
</feature>
<dbReference type="PANTHER" id="PTHR31658">
    <property type="entry name" value="CONSERVED OLIGOMERIC GOLGI COMPLEX SUBUNIT 1"/>
    <property type="match status" value="1"/>
</dbReference>
<dbReference type="OMA" id="DNPRRQT"/>
<dbReference type="EMBL" id="AEYP01025450">
    <property type="status" value="NOT_ANNOTATED_CDS"/>
    <property type="molecule type" value="Genomic_DNA"/>
</dbReference>
<dbReference type="GO" id="GO:0015031">
    <property type="term" value="P:protein transport"/>
    <property type="evidence" value="ECO:0007669"/>
    <property type="project" value="UniProtKB-KW"/>
</dbReference>
<organism evidence="9">
    <name type="scientific">Mustela putorius furo</name>
    <name type="common">European domestic ferret</name>
    <name type="synonym">Mustela furo</name>
    <dbReference type="NCBI Taxonomy" id="9669"/>
    <lineage>
        <taxon>Eukaryota</taxon>
        <taxon>Metazoa</taxon>
        <taxon>Chordata</taxon>
        <taxon>Craniata</taxon>
        <taxon>Vertebrata</taxon>
        <taxon>Euteleostomi</taxon>
        <taxon>Mammalia</taxon>
        <taxon>Eutheria</taxon>
        <taxon>Laurasiatheria</taxon>
        <taxon>Carnivora</taxon>
        <taxon>Caniformia</taxon>
        <taxon>Musteloidea</taxon>
        <taxon>Mustelidae</taxon>
        <taxon>Mustelinae</taxon>
        <taxon>Mustela</taxon>
    </lineage>
</organism>
<evidence type="ECO:0000256" key="3">
    <source>
        <dbReference type="ARBA" id="ARBA00020978"/>
    </source>
</evidence>
<keyword evidence="6" id="KW-0333">Golgi apparatus</keyword>
<evidence type="ECO:0000256" key="5">
    <source>
        <dbReference type="ARBA" id="ARBA00022927"/>
    </source>
</evidence>
<dbReference type="AlphaFoldDB" id="M3YS72"/>
<evidence type="ECO:0000256" key="2">
    <source>
        <dbReference type="ARBA" id="ARBA00006653"/>
    </source>
</evidence>
<dbReference type="STRING" id="9669.ENSMPUP00000014182"/>
<dbReference type="GO" id="GO:0000139">
    <property type="term" value="C:Golgi membrane"/>
    <property type="evidence" value="ECO:0007669"/>
    <property type="project" value="UniProtKB-SubCell"/>
</dbReference>
<proteinExistence type="inferred from homology"/>
<reference evidence="9" key="1">
    <citation type="submission" date="2024-06" db="UniProtKB">
        <authorList>
            <consortium name="Ensembl"/>
        </authorList>
    </citation>
    <scope>IDENTIFICATION</scope>
</reference>
<feature type="region of interest" description="Disordered" evidence="8">
    <location>
        <begin position="688"/>
        <end position="708"/>
    </location>
</feature>
<keyword evidence="5" id="KW-0653">Protein transport</keyword>
<keyword evidence="7" id="KW-0472">Membrane</keyword>
<dbReference type="GO" id="GO:0017119">
    <property type="term" value="C:Golgi transport complex"/>
    <property type="evidence" value="ECO:0007669"/>
    <property type="project" value="Ensembl"/>
</dbReference>
<evidence type="ECO:0000256" key="7">
    <source>
        <dbReference type="ARBA" id="ARBA00023136"/>
    </source>
</evidence>